<dbReference type="InterPro" id="IPR041698">
    <property type="entry name" value="Methyltransf_25"/>
</dbReference>
<dbReference type="PANTHER" id="PTHR43861:SF2">
    <property type="entry name" value="CARBOXY-S-ADENOSYL-L-METHIONINE SYNTHASE"/>
    <property type="match status" value="1"/>
</dbReference>
<keyword evidence="6" id="KW-1185">Reference proteome</keyword>
<evidence type="ECO:0000256" key="1">
    <source>
        <dbReference type="ARBA" id="ARBA00022679"/>
    </source>
</evidence>
<dbReference type="Proteomes" id="UP000236311">
    <property type="component" value="Unassembled WGS sequence"/>
</dbReference>
<dbReference type="GO" id="GO:0008168">
    <property type="term" value="F:methyltransferase activity"/>
    <property type="evidence" value="ECO:0007669"/>
    <property type="project" value="UniProtKB-KW"/>
</dbReference>
<dbReference type="SUPFAM" id="SSF53335">
    <property type="entry name" value="S-adenosyl-L-methionine-dependent methyltransferases"/>
    <property type="match status" value="1"/>
</dbReference>
<dbReference type="RefSeq" id="WP_103239784.1">
    <property type="nucleotide sequence ID" value="NZ_JANJZD010000010.1"/>
</dbReference>
<dbReference type="InterPro" id="IPR005271">
    <property type="entry name" value="CmoA"/>
</dbReference>
<accession>A0A2K4ZGV1</accession>
<dbReference type="Gene3D" id="3.40.50.150">
    <property type="entry name" value="Vaccinia Virus protein VP39"/>
    <property type="match status" value="1"/>
</dbReference>
<gene>
    <name evidence="5" type="primary">cmoA</name>
    <name evidence="5" type="ORF">AMURIS_02419</name>
</gene>
<feature type="binding site" evidence="3">
    <location>
        <position position="37"/>
    </location>
    <ligand>
        <name>S-adenosyl-L-methionine</name>
        <dbReference type="ChEBI" id="CHEBI:59789"/>
    </ligand>
</feature>
<evidence type="ECO:0000256" key="3">
    <source>
        <dbReference type="PIRSR" id="PIRSR006325-1"/>
    </source>
</evidence>
<dbReference type="PIRSF" id="PIRSF006325">
    <property type="entry name" value="MeTrfase_bac"/>
    <property type="match status" value="1"/>
</dbReference>
<evidence type="ECO:0000313" key="5">
    <source>
        <dbReference type="EMBL" id="SOY29698.1"/>
    </source>
</evidence>
<sequence>MGSNGNVDNVSPNGKWEFDSEVARCFANMLERSIPDYRSMRSLVYEIGEKFITPDTWITDIGCSTGLAIEPFYEKHADENKYFLCDNSAAMLEECRSKFSVGIGAGFVKCVNGNFFEVEMPLANSLVLSILSMQFMPTSYRQKMLNDIYDHMLYGGALVFVEKVVADGGADDLLVDLYYEMKRRNGYTIEKIVEKRKSLENVLSPLKPGWNVEMLHNAGFKVVDMFWRCLNFCGWIAIK</sequence>
<dbReference type="OrthoDB" id="9808140at2"/>
<dbReference type="EC" id="2.1.1.-" evidence="5"/>
<evidence type="ECO:0000256" key="2">
    <source>
        <dbReference type="ARBA" id="ARBA00022691"/>
    </source>
</evidence>
<dbReference type="EMBL" id="OFSM01000011">
    <property type="protein sequence ID" value="SOY29698.1"/>
    <property type="molecule type" value="Genomic_DNA"/>
</dbReference>
<feature type="domain" description="Methyltransferase" evidence="4">
    <location>
        <begin position="58"/>
        <end position="156"/>
    </location>
</feature>
<dbReference type="InterPro" id="IPR029063">
    <property type="entry name" value="SAM-dependent_MTases_sf"/>
</dbReference>
<reference evidence="5 6" key="1">
    <citation type="submission" date="2018-01" db="EMBL/GenBank/DDBJ databases">
        <authorList>
            <person name="Gaut B.S."/>
            <person name="Morton B.R."/>
            <person name="Clegg M.T."/>
            <person name="Duvall M.R."/>
        </authorList>
    </citation>
    <scope>NUCLEOTIDE SEQUENCE [LARGE SCALE GENOMIC DNA]</scope>
    <source>
        <strain evidence="5">GP69</strain>
    </source>
</reference>
<keyword evidence="1 5" id="KW-0808">Transferase</keyword>
<organism evidence="5 6">
    <name type="scientific">Acetatifactor muris</name>
    <dbReference type="NCBI Taxonomy" id="879566"/>
    <lineage>
        <taxon>Bacteria</taxon>
        <taxon>Bacillati</taxon>
        <taxon>Bacillota</taxon>
        <taxon>Clostridia</taxon>
        <taxon>Lachnospirales</taxon>
        <taxon>Lachnospiraceae</taxon>
        <taxon>Acetatifactor</taxon>
    </lineage>
</organism>
<protein>
    <submittedName>
        <fullName evidence="5">tRNA (Cmo5U34)-methyltransferase</fullName>
        <ecNumber evidence="5">2.1.1.-</ecNumber>
    </submittedName>
</protein>
<proteinExistence type="predicted"/>
<keyword evidence="2 3" id="KW-0949">S-adenosyl-L-methionine</keyword>
<name>A0A2K4ZGV1_9FIRM</name>
<evidence type="ECO:0000313" key="6">
    <source>
        <dbReference type="Proteomes" id="UP000236311"/>
    </source>
</evidence>
<dbReference type="AlphaFoldDB" id="A0A2K4ZGV1"/>
<dbReference type="GO" id="GO:0002098">
    <property type="term" value="P:tRNA wobble uridine modification"/>
    <property type="evidence" value="ECO:0007669"/>
    <property type="project" value="InterPro"/>
</dbReference>
<evidence type="ECO:0000259" key="4">
    <source>
        <dbReference type="Pfam" id="PF13649"/>
    </source>
</evidence>
<dbReference type="Pfam" id="PF13649">
    <property type="entry name" value="Methyltransf_25"/>
    <property type="match status" value="1"/>
</dbReference>
<dbReference type="GO" id="GO:0032259">
    <property type="term" value="P:methylation"/>
    <property type="evidence" value="ECO:0007669"/>
    <property type="project" value="UniProtKB-KW"/>
</dbReference>
<dbReference type="CDD" id="cd02440">
    <property type="entry name" value="AdoMet_MTases"/>
    <property type="match status" value="1"/>
</dbReference>
<feature type="binding site" evidence="3">
    <location>
        <begin position="62"/>
        <end position="64"/>
    </location>
    <ligand>
        <name>S-adenosyl-L-methionine</name>
        <dbReference type="ChEBI" id="CHEBI:59789"/>
    </ligand>
</feature>
<dbReference type="PANTHER" id="PTHR43861">
    <property type="entry name" value="TRANS-ACONITATE 2-METHYLTRANSFERASE-RELATED"/>
    <property type="match status" value="1"/>
</dbReference>
<feature type="binding site" evidence="3">
    <location>
        <begin position="86"/>
        <end position="87"/>
    </location>
    <ligand>
        <name>S-adenosyl-L-methionine</name>
        <dbReference type="ChEBI" id="CHEBI:59789"/>
    </ligand>
</feature>
<keyword evidence="5" id="KW-0489">Methyltransferase</keyword>